<organism evidence="2 3">
    <name type="scientific">Brevundimonas nasdae</name>
    <dbReference type="NCBI Taxonomy" id="172043"/>
    <lineage>
        <taxon>Bacteria</taxon>
        <taxon>Pseudomonadati</taxon>
        <taxon>Pseudomonadota</taxon>
        <taxon>Alphaproteobacteria</taxon>
        <taxon>Caulobacterales</taxon>
        <taxon>Caulobacteraceae</taxon>
        <taxon>Brevundimonas</taxon>
    </lineage>
</organism>
<evidence type="ECO:0000256" key="1">
    <source>
        <dbReference type="SAM" id="Phobius"/>
    </source>
</evidence>
<dbReference type="Pfam" id="PF07077">
    <property type="entry name" value="DUF1345"/>
    <property type="match status" value="1"/>
</dbReference>
<name>A0ABX8TDX1_9CAUL</name>
<keyword evidence="1" id="KW-1133">Transmembrane helix</keyword>
<sequence>MSVRRSLSLHGILLGSFVLTGLVGWLSPFGGHWLTRAAIGWDVGAGAFIAATLWRMARAEGVDAIRKRAAALDQAGHWVLPLSLLAAIASIVVVIGEATRGDDPLTSGLLSLATVGLSWTFIHLIFALHYAHAFYQEEKAGPKTKGKDRGGLLFPGETEPDYWDFLHFSLIIGVASQTADVQISDRHIRRLSSIHSLTAFTFNTVILALTVNLMVGLLGK</sequence>
<keyword evidence="1" id="KW-0812">Transmembrane</keyword>
<proteinExistence type="predicted"/>
<dbReference type="InterPro" id="IPR009781">
    <property type="entry name" value="DUF1345"/>
</dbReference>
<feature type="transmembrane region" description="Helical" evidence="1">
    <location>
        <begin position="7"/>
        <end position="27"/>
    </location>
</feature>
<protein>
    <submittedName>
        <fullName evidence="2">DUF1345 domain-containing protein</fullName>
    </submittedName>
</protein>
<dbReference type="RefSeq" id="WP_219354980.1">
    <property type="nucleotide sequence ID" value="NZ_CP080034.1"/>
</dbReference>
<feature type="transmembrane region" description="Helical" evidence="1">
    <location>
        <begin position="33"/>
        <end position="54"/>
    </location>
</feature>
<gene>
    <name evidence="2" type="ORF">KWG56_12330</name>
</gene>
<reference evidence="2 3" key="1">
    <citation type="submission" date="2021-07" db="EMBL/GenBank/DDBJ databases">
        <title>Isolation and characterization of bacteria from a gold mining with a capacity of golden bioaccumulation.</title>
        <authorList>
            <person name="Yang X.J."/>
        </authorList>
    </citation>
    <scope>NUCLEOTIDE SEQUENCE [LARGE SCALE GENOMIC DNA]</scope>
    <source>
        <strain evidence="2 3">Au29</strain>
    </source>
</reference>
<dbReference type="EMBL" id="CP080034">
    <property type="protein sequence ID" value="QYC09386.1"/>
    <property type="molecule type" value="Genomic_DNA"/>
</dbReference>
<evidence type="ECO:0000313" key="3">
    <source>
        <dbReference type="Proteomes" id="UP000824334"/>
    </source>
</evidence>
<keyword evidence="3" id="KW-1185">Reference proteome</keyword>
<dbReference type="Proteomes" id="UP000824334">
    <property type="component" value="Chromosome"/>
</dbReference>
<feature type="transmembrane region" description="Helical" evidence="1">
    <location>
        <begin position="108"/>
        <end position="131"/>
    </location>
</feature>
<evidence type="ECO:0000313" key="2">
    <source>
        <dbReference type="EMBL" id="QYC09386.1"/>
    </source>
</evidence>
<accession>A0ABX8TDX1</accession>
<feature type="transmembrane region" description="Helical" evidence="1">
    <location>
        <begin position="75"/>
        <end position="96"/>
    </location>
</feature>
<feature type="transmembrane region" description="Helical" evidence="1">
    <location>
        <begin position="196"/>
        <end position="218"/>
    </location>
</feature>
<keyword evidence="1" id="KW-0472">Membrane</keyword>
<dbReference type="GeneID" id="94376062"/>